<dbReference type="Pfam" id="PF09347">
    <property type="entry name" value="DUF1989"/>
    <property type="match status" value="1"/>
</dbReference>
<sequence length="245" mass="27694">MTEMMYEDVIPGGAHWSLEMAKGTQLVLIDETGGANVGMLFFNPRNPLERYNAPDTLKCQHTFKLTQGHCLYSDMGRIFCSIVEDTVGWHDTVGGNLSKQKLREKWTERRYQQAHNDWTLSGVDSFLVEMAKYGLGKKDMAANLNLFSKLAVEDDGTLVFVEQHSTAGDKIALRFEMNTLVIFHTCPHPMNPAASYPKKPVRYQIWTADPVTDDDLCMNSRVENQRGFKNTELYQPTCCSAHSCA</sequence>
<reference evidence="2 3" key="1">
    <citation type="submission" date="2009-10" db="EMBL/GenBank/DDBJ databases">
        <title>Complete sequence of Halothiobacillus neapolitanus c2.</title>
        <authorList>
            <consortium name="US DOE Joint Genome Institute"/>
            <person name="Lucas S."/>
            <person name="Copeland A."/>
            <person name="Lapidus A."/>
            <person name="Glavina del Rio T."/>
            <person name="Tice H."/>
            <person name="Bruce D."/>
            <person name="Goodwin L."/>
            <person name="Pitluck S."/>
            <person name="Davenport K."/>
            <person name="Brettin T."/>
            <person name="Detter J.C."/>
            <person name="Han C."/>
            <person name="Tapia R."/>
            <person name="Larimer F."/>
            <person name="Land M."/>
            <person name="Hauser L."/>
            <person name="Kyrpides N."/>
            <person name="Mikhailova N."/>
            <person name="Kerfeld C."/>
            <person name="Cannon G."/>
            <person name="Heinhort S."/>
        </authorList>
    </citation>
    <scope>NUCLEOTIDE SEQUENCE [LARGE SCALE GENOMIC DNA]</scope>
    <source>
        <strain evidence="3">ATCC 23641 / c2</strain>
    </source>
</reference>
<dbReference type="PANTHER" id="PTHR31527:SF0">
    <property type="entry name" value="RE64534P"/>
    <property type="match status" value="1"/>
</dbReference>
<dbReference type="InterPro" id="IPR018959">
    <property type="entry name" value="DUF1989"/>
</dbReference>
<name>D0KYX2_HALNC</name>
<dbReference type="STRING" id="555778.Hneap_0796"/>
<feature type="domain" description="DUF1989" evidence="1">
    <location>
        <begin position="9"/>
        <end position="180"/>
    </location>
</feature>
<dbReference type="RefSeq" id="WP_012823681.1">
    <property type="nucleotide sequence ID" value="NC_013422.1"/>
</dbReference>
<evidence type="ECO:0000259" key="1">
    <source>
        <dbReference type="Pfam" id="PF09347"/>
    </source>
</evidence>
<evidence type="ECO:0000313" key="2">
    <source>
        <dbReference type="EMBL" id="ACX95645.1"/>
    </source>
</evidence>
<organism evidence="2 3">
    <name type="scientific">Halothiobacillus neapolitanus (strain ATCC 23641 / DSM 15147 / CIP 104769 / NCIMB 8539 / c2)</name>
    <name type="common">Thiobacillus neapolitanus</name>
    <dbReference type="NCBI Taxonomy" id="555778"/>
    <lineage>
        <taxon>Bacteria</taxon>
        <taxon>Pseudomonadati</taxon>
        <taxon>Pseudomonadota</taxon>
        <taxon>Gammaproteobacteria</taxon>
        <taxon>Chromatiales</taxon>
        <taxon>Halothiobacillaceae</taxon>
        <taxon>Halothiobacillus</taxon>
    </lineage>
</organism>
<dbReference type="EMBL" id="CP001801">
    <property type="protein sequence ID" value="ACX95645.1"/>
    <property type="molecule type" value="Genomic_DNA"/>
</dbReference>
<gene>
    <name evidence="2" type="ordered locus">Hneap_0796</name>
</gene>
<dbReference type="InterPro" id="IPR017792">
    <property type="entry name" value="UAAP1"/>
</dbReference>
<keyword evidence="3" id="KW-1185">Reference proteome</keyword>
<dbReference type="KEGG" id="hna:Hneap_0796"/>
<dbReference type="NCBIfam" id="TIGR03425">
    <property type="entry name" value="urea_degr_2"/>
    <property type="match status" value="1"/>
</dbReference>
<dbReference type="AlphaFoldDB" id="D0KYX2"/>
<dbReference type="Proteomes" id="UP000009102">
    <property type="component" value="Chromosome"/>
</dbReference>
<proteinExistence type="predicted"/>
<accession>D0KYX2</accession>
<dbReference type="PANTHER" id="PTHR31527">
    <property type="entry name" value="RE64534P"/>
    <property type="match status" value="1"/>
</dbReference>
<dbReference type="eggNOG" id="COG3665">
    <property type="taxonomic scope" value="Bacteria"/>
</dbReference>
<evidence type="ECO:0000313" key="3">
    <source>
        <dbReference type="Proteomes" id="UP000009102"/>
    </source>
</evidence>
<protein>
    <submittedName>
        <fullName evidence="2">Urea carboxylase-associated protein 2</fullName>
    </submittedName>
</protein>
<dbReference type="HOGENOM" id="CLU_079904_0_0_6"/>
<dbReference type="OrthoDB" id="5298498at2"/>